<name>A0A9E8HJ76_9ALTE</name>
<evidence type="ECO:0000313" key="2">
    <source>
        <dbReference type="Proteomes" id="UP001164472"/>
    </source>
</evidence>
<dbReference type="RefSeq" id="WP_251810515.1">
    <property type="nucleotide sequence ID" value="NZ_CP101527.1"/>
</dbReference>
<dbReference type="KEGG" id="asem:NNL22_03430"/>
<keyword evidence="2" id="KW-1185">Reference proteome</keyword>
<organism evidence="1 2">
    <name type="scientific">Alkalimarinus sediminis</name>
    <dbReference type="NCBI Taxonomy" id="1632866"/>
    <lineage>
        <taxon>Bacteria</taxon>
        <taxon>Pseudomonadati</taxon>
        <taxon>Pseudomonadota</taxon>
        <taxon>Gammaproteobacteria</taxon>
        <taxon>Alteromonadales</taxon>
        <taxon>Alteromonadaceae</taxon>
        <taxon>Alkalimarinus</taxon>
    </lineage>
</organism>
<dbReference type="AlphaFoldDB" id="A0A9E8HJ76"/>
<proteinExistence type="predicted"/>
<sequence>MYMLLLKDQLLFKDHYQWPDIPANDPKISGELADVPFEPRDGNQVLYLINQLLLIWKFDEMKYARKVEKMIKAGIPYDIGSQLEAKAWIKENWTNY</sequence>
<gene>
    <name evidence="1" type="ORF">NNL22_03430</name>
</gene>
<protein>
    <submittedName>
        <fullName evidence="1">Uncharacterized protein</fullName>
    </submittedName>
</protein>
<evidence type="ECO:0000313" key="1">
    <source>
        <dbReference type="EMBL" id="UZW75660.1"/>
    </source>
</evidence>
<dbReference type="Proteomes" id="UP001164472">
    <property type="component" value="Chromosome"/>
</dbReference>
<reference evidence="1" key="1">
    <citation type="submission" date="2022-07" db="EMBL/GenBank/DDBJ databases">
        <title>Alkalimarinus sp. nov., isolated from gut of a Alitta virens.</title>
        <authorList>
            <person name="Yang A.I."/>
            <person name="Shin N.-R."/>
        </authorList>
    </citation>
    <scope>NUCLEOTIDE SEQUENCE</scope>
    <source>
        <strain evidence="1">FA028</strain>
    </source>
</reference>
<dbReference type="EMBL" id="CP101527">
    <property type="protein sequence ID" value="UZW75660.1"/>
    <property type="molecule type" value="Genomic_DNA"/>
</dbReference>
<accession>A0A9E8HJ76</accession>